<proteinExistence type="predicted"/>
<keyword evidence="2" id="KW-0732">Signal</keyword>
<feature type="region of interest" description="Disordered" evidence="1">
    <location>
        <begin position="22"/>
        <end position="104"/>
    </location>
</feature>
<dbReference type="RefSeq" id="WP_338686209.1">
    <property type="nucleotide sequence ID" value="NZ_AP024702.1"/>
</dbReference>
<evidence type="ECO:0000313" key="3">
    <source>
        <dbReference type="EMBL" id="BCX49557.1"/>
    </source>
</evidence>
<protein>
    <submittedName>
        <fullName evidence="3">Uncharacterized protein</fullName>
    </submittedName>
</protein>
<feature type="compositionally biased region" description="Basic and acidic residues" evidence="1">
    <location>
        <begin position="49"/>
        <end position="70"/>
    </location>
</feature>
<dbReference type="PROSITE" id="PS51257">
    <property type="entry name" value="PROKAR_LIPOPROTEIN"/>
    <property type="match status" value="1"/>
</dbReference>
<dbReference type="EMBL" id="AP024702">
    <property type="protein sequence ID" value="BCX49557.1"/>
    <property type="molecule type" value="Genomic_DNA"/>
</dbReference>
<evidence type="ECO:0000256" key="2">
    <source>
        <dbReference type="SAM" id="SignalP"/>
    </source>
</evidence>
<keyword evidence="4" id="KW-1185">Reference proteome</keyword>
<evidence type="ECO:0000256" key="1">
    <source>
        <dbReference type="SAM" id="MobiDB-lite"/>
    </source>
</evidence>
<feature type="signal peptide" evidence="2">
    <location>
        <begin position="1"/>
        <end position="19"/>
    </location>
</feature>
<dbReference type="Proteomes" id="UP001374893">
    <property type="component" value="Chromosome"/>
</dbReference>
<name>A0ABM7RCV0_9BACT</name>
<sequence>MKLVIPASASLTLVAAFLASCTPYPEQPPVPGPDVAQNNPAGTPGDPNQPDKPDEGTTSESMDKPDETPKITENVTDPEPPKPAPKPNNQVARPVPGKPGFVFSPYNNKIIDVKGIPSGTLVADPTYPAAEKKYFRVP</sequence>
<evidence type="ECO:0000313" key="4">
    <source>
        <dbReference type="Proteomes" id="UP001374893"/>
    </source>
</evidence>
<reference evidence="3 4" key="1">
    <citation type="submission" date="2021-06" db="EMBL/GenBank/DDBJ databases">
        <title>Complete genome of Haloferula helveola possessing various polysaccharide degrading enzymes.</title>
        <authorList>
            <person name="Takami H."/>
            <person name="Huang C."/>
            <person name="Hamasaki K."/>
        </authorList>
    </citation>
    <scope>NUCLEOTIDE SEQUENCE [LARGE SCALE GENOMIC DNA]</scope>
    <source>
        <strain evidence="3 4">CN-1</strain>
    </source>
</reference>
<accession>A0ABM7RCV0</accession>
<gene>
    <name evidence="3" type="ORF">HAHE_34650</name>
</gene>
<organism evidence="3 4">
    <name type="scientific">Haloferula helveola</name>
    <dbReference type="NCBI Taxonomy" id="490095"/>
    <lineage>
        <taxon>Bacteria</taxon>
        <taxon>Pseudomonadati</taxon>
        <taxon>Verrucomicrobiota</taxon>
        <taxon>Verrucomicrobiia</taxon>
        <taxon>Verrucomicrobiales</taxon>
        <taxon>Verrucomicrobiaceae</taxon>
        <taxon>Haloferula</taxon>
    </lineage>
</organism>
<feature type="chain" id="PRO_5047479340" evidence="2">
    <location>
        <begin position="20"/>
        <end position="138"/>
    </location>
</feature>